<proteinExistence type="predicted"/>
<evidence type="ECO:0000259" key="1">
    <source>
        <dbReference type="Pfam" id="PF02469"/>
    </source>
</evidence>
<dbReference type="EMBL" id="FSRA01000002">
    <property type="protein sequence ID" value="SIO53055.1"/>
    <property type="molecule type" value="Genomic_DNA"/>
</dbReference>
<dbReference type="InterPro" id="IPR036378">
    <property type="entry name" value="FAS1_dom_sf"/>
</dbReference>
<dbReference type="PROSITE" id="PS51257">
    <property type="entry name" value="PROKAR_LIPOPROTEIN"/>
    <property type="match status" value="1"/>
</dbReference>
<feature type="domain" description="FAS1" evidence="1">
    <location>
        <begin position="63"/>
        <end position="164"/>
    </location>
</feature>
<name>A0A1N6K922_9BACT</name>
<sequence>MAGSKSDQLKTTIMKLSIKWLTAFLLLAAFASCKKNDYFIGGSLHNPNFNGTTYDYLKTNPLFDTLVLLIDKTGLKDEINAAGTTFFAPTDYSIKNYVKDVVQERKRLEANDENLIFDFKDLDFAKLKDSVRAYIFGEKIERAGLNATGKYYSAKDAEQRHISLRDDPSGGYSSGGLTNIPRYIYFTKVIGALDPLDNSAVPSEEKDARIVAQTSGIITTNGVLHVLANGHIFTFATAPK</sequence>
<dbReference type="InterPro" id="IPR000782">
    <property type="entry name" value="FAS1_domain"/>
</dbReference>
<evidence type="ECO:0000313" key="2">
    <source>
        <dbReference type="EMBL" id="SIO53055.1"/>
    </source>
</evidence>
<accession>A0A1N6K922</accession>
<protein>
    <submittedName>
        <fullName evidence="2">Fasciclin domain-containing protein</fullName>
    </submittedName>
</protein>
<dbReference type="AlphaFoldDB" id="A0A1N6K922"/>
<dbReference type="Gene3D" id="2.30.180.10">
    <property type="entry name" value="FAS1 domain"/>
    <property type="match status" value="1"/>
</dbReference>
<evidence type="ECO:0000313" key="3">
    <source>
        <dbReference type="Proteomes" id="UP000185003"/>
    </source>
</evidence>
<organism evidence="2 3">
    <name type="scientific">Chitinophaga niabensis</name>
    <dbReference type="NCBI Taxonomy" id="536979"/>
    <lineage>
        <taxon>Bacteria</taxon>
        <taxon>Pseudomonadati</taxon>
        <taxon>Bacteroidota</taxon>
        <taxon>Chitinophagia</taxon>
        <taxon>Chitinophagales</taxon>
        <taxon>Chitinophagaceae</taxon>
        <taxon>Chitinophaga</taxon>
    </lineage>
</organism>
<dbReference type="Pfam" id="PF02469">
    <property type="entry name" value="Fasciclin"/>
    <property type="match status" value="1"/>
</dbReference>
<keyword evidence="3" id="KW-1185">Reference proteome</keyword>
<dbReference type="SUPFAM" id="SSF82153">
    <property type="entry name" value="FAS1 domain"/>
    <property type="match status" value="1"/>
</dbReference>
<dbReference type="Proteomes" id="UP000185003">
    <property type="component" value="Unassembled WGS sequence"/>
</dbReference>
<dbReference type="STRING" id="536979.SAMN04488055_5344"/>
<reference evidence="2 3" key="1">
    <citation type="submission" date="2016-11" db="EMBL/GenBank/DDBJ databases">
        <authorList>
            <person name="Jaros S."/>
            <person name="Januszkiewicz K."/>
            <person name="Wedrychowicz H."/>
        </authorList>
    </citation>
    <scope>NUCLEOTIDE SEQUENCE [LARGE SCALE GENOMIC DNA]</scope>
    <source>
        <strain evidence="2 3">DSM 24787</strain>
    </source>
</reference>
<gene>
    <name evidence="2" type="ORF">SAMN04488055_5344</name>
</gene>